<dbReference type="AlphaFoldDB" id="D8PUC1"/>
<accession>D8PUC1</accession>
<feature type="non-terminal residue" evidence="2">
    <location>
        <position position="446"/>
    </location>
</feature>
<gene>
    <name evidence="2" type="ORF">SCHCODRAFT_104877</name>
</gene>
<dbReference type="KEGG" id="scm:SCHCO_02711191"/>
<keyword evidence="3" id="KW-1185">Reference proteome</keyword>
<reference evidence="2 3" key="1">
    <citation type="journal article" date="2010" name="Nat. Biotechnol.">
        <title>Genome sequence of the model mushroom Schizophyllum commune.</title>
        <authorList>
            <person name="Ohm R.A."/>
            <person name="de Jong J.F."/>
            <person name="Lugones L.G."/>
            <person name="Aerts A."/>
            <person name="Kothe E."/>
            <person name="Stajich J.E."/>
            <person name="de Vries R.P."/>
            <person name="Record E."/>
            <person name="Levasseur A."/>
            <person name="Baker S.E."/>
            <person name="Bartholomew K.A."/>
            <person name="Coutinho P.M."/>
            <person name="Erdmann S."/>
            <person name="Fowler T.J."/>
            <person name="Gathman A.C."/>
            <person name="Lombard V."/>
            <person name="Henrissat B."/>
            <person name="Knabe N."/>
            <person name="Kuees U."/>
            <person name="Lilly W.W."/>
            <person name="Lindquist E."/>
            <person name="Lucas S."/>
            <person name="Magnuson J.K."/>
            <person name="Piumi F."/>
            <person name="Raudaskoski M."/>
            <person name="Salamov A."/>
            <person name="Schmutz J."/>
            <person name="Schwarze F.W.M.R."/>
            <person name="vanKuyk P.A."/>
            <person name="Horton J.S."/>
            <person name="Grigoriev I.V."/>
            <person name="Woesten H.A.B."/>
        </authorList>
    </citation>
    <scope>NUCLEOTIDE SEQUENCE [LARGE SCALE GENOMIC DNA]</scope>
    <source>
        <strain evidence="3">H4-8 / FGSC 9210</strain>
    </source>
</reference>
<dbReference type="EMBL" id="GL377303">
    <property type="protein sequence ID" value="EFI99877.1"/>
    <property type="molecule type" value="Genomic_DNA"/>
</dbReference>
<feature type="region of interest" description="Disordered" evidence="1">
    <location>
        <begin position="386"/>
        <end position="416"/>
    </location>
</feature>
<dbReference type="HOGENOM" id="CLU_062489_0_0_1"/>
<evidence type="ECO:0000256" key="1">
    <source>
        <dbReference type="SAM" id="MobiDB-lite"/>
    </source>
</evidence>
<evidence type="ECO:0000313" key="3">
    <source>
        <dbReference type="Proteomes" id="UP000007431"/>
    </source>
</evidence>
<dbReference type="GeneID" id="9587095"/>
<dbReference type="Proteomes" id="UP000007431">
    <property type="component" value="Unassembled WGS sequence"/>
</dbReference>
<evidence type="ECO:0000313" key="2">
    <source>
        <dbReference type="EMBL" id="EFI99877.1"/>
    </source>
</evidence>
<dbReference type="VEuPathDB" id="FungiDB:SCHCODRAFT_02711191"/>
<dbReference type="RefSeq" id="XP_003034780.1">
    <property type="nucleotide sequence ID" value="XM_003034734.1"/>
</dbReference>
<proteinExistence type="predicted"/>
<protein>
    <submittedName>
        <fullName evidence="2">Uncharacterized protein</fullName>
    </submittedName>
</protein>
<dbReference type="InParanoid" id="D8PUC1"/>
<organism evidence="3">
    <name type="scientific">Schizophyllum commune (strain H4-8 / FGSC 9210)</name>
    <name type="common">Split gill fungus</name>
    <dbReference type="NCBI Taxonomy" id="578458"/>
    <lineage>
        <taxon>Eukaryota</taxon>
        <taxon>Fungi</taxon>
        <taxon>Dikarya</taxon>
        <taxon>Basidiomycota</taxon>
        <taxon>Agaricomycotina</taxon>
        <taxon>Agaricomycetes</taxon>
        <taxon>Agaricomycetidae</taxon>
        <taxon>Agaricales</taxon>
        <taxon>Schizophyllaceae</taxon>
        <taxon>Schizophyllum</taxon>
    </lineage>
</organism>
<sequence length="446" mass="50802">MGPWRSEEEEEAKVRIGKSIGDSVHASDAINSLVPSVQAHVLELLPLWLFPLGRQNRMEKPWLKCPLSGETEKLSRAKLISDSVVDEEDLKVARIEWVWGLKRGGLLYYLAQPHNCIFFRKDIAHMYARFEFTLAPTFDTYTEIMQFSEHAGIKDRKERDKTPRRPLTALSPTGRLHRYVFIPFTDAARKLQTELNLLPQTEADLAAELEPYESNSQLATLPECRESLPVVECYAHPFSVSTCAERAFKHHALGTHITAHYSLVTHNIVRLWSEEGIQPPTWFVNTPGMDEDDQTLTSSEGAGYEMSVLPQAEGSQAEGTVTPHNPRKRIVFDDEEAFRANVCDWAKKVDPKSKPRKQAPIPRSTIPLRRSVRIYNLAHPYRKPPPVYRAESPVREAPWPTEDDRDPVRHPPAWTERNSRFPTRTFSSNDWAYFCRGVALAAPGVS</sequence>
<name>D8PUC1_SCHCM</name>